<name>A0A6A6DJ85_9PEZI</name>
<sequence>MQSMDLVYKRCTFAVGYLWVEIQTQAQVDHPPNPVGGRIVKDKPDKKRPALEEGIGDETAYEVLDLLVQITDDKWWSRAWIFQEDYLAGTKMWLLIRHDHGLDKSCAQNELGNLSGELVVKSEKFREYATLFCLACNQQMDQDRFGKRKCEKILHKYRRGGIECDVRKTITVSIPKDLDNRKIKYRSDLPAIAVKVCGYDIRIPTAKDSTLKTSLSLNILTLQVSNGEMIKDDYWGNTLNENIFDFLESQSTSISAPLQDGALTFIKHCRLSVNCLSTAGIHTKGILWKLSDVIRPDRLWQRSFSKGRNQSQRDMYRYGLDDYQRTRLFDLVGVLNQRNKRRHRRLADDLAVYLKHHKQSIRHDDWPPKFCMDLMAACIVNAVDTRKYLQLARPVGGSPRAGRGTPYRAVFVSDRHELQCSGPTYIFTSWTRTEEQSQD</sequence>
<dbReference type="OrthoDB" id="270167at2759"/>
<proteinExistence type="predicted"/>
<organism evidence="1 2">
    <name type="scientific">Zopfia rhizophila CBS 207.26</name>
    <dbReference type="NCBI Taxonomy" id="1314779"/>
    <lineage>
        <taxon>Eukaryota</taxon>
        <taxon>Fungi</taxon>
        <taxon>Dikarya</taxon>
        <taxon>Ascomycota</taxon>
        <taxon>Pezizomycotina</taxon>
        <taxon>Dothideomycetes</taxon>
        <taxon>Dothideomycetes incertae sedis</taxon>
        <taxon>Zopfiaceae</taxon>
        <taxon>Zopfia</taxon>
    </lineage>
</organism>
<evidence type="ECO:0000313" key="1">
    <source>
        <dbReference type="EMBL" id="KAF2179577.1"/>
    </source>
</evidence>
<reference evidence="1" key="1">
    <citation type="journal article" date="2020" name="Stud. Mycol.">
        <title>101 Dothideomycetes genomes: a test case for predicting lifestyles and emergence of pathogens.</title>
        <authorList>
            <person name="Haridas S."/>
            <person name="Albert R."/>
            <person name="Binder M."/>
            <person name="Bloem J."/>
            <person name="Labutti K."/>
            <person name="Salamov A."/>
            <person name="Andreopoulos B."/>
            <person name="Baker S."/>
            <person name="Barry K."/>
            <person name="Bills G."/>
            <person name="Bluhm B."/>
            <person name="Cannon C."/>
            <person name="Castanera R."/>
            <person name="Culley D."/>
            <person name="Daum C."/>
            <person name="Ezra D."/>
            <person name="Gonzalez J."/>
            <person name="Henrissat B."/>
            <person name="Kuo A."/>
            <person name="Liang C."/>
            <person name="Lipzen A."/>
            <person name="Lutzoni F."/>
            <person name="Magnuson J."/>
            <person name="Mondo S."/>
            <person name="Nolan M."/>
            <person name="Ohm R."/>
            <person name="Pangilinan J."/>
            <person name="Park H.-J."/>
            <person name="Ramirez L."/>
            <person name="Alfaro M."/>
            <person name="Sun H."/>
            <person name="Tritt A."/>
            <person name="Yoshinaga Y."/>
            <person name="Zwiers L.-H."/>
            <person name="Turgeon B."/>
            <person name="Goodwin S."/>
            <person name="Spatafora J."/>
            <person name="Crous P."/>
            <person name="Grigoriev I."/>
        </authorList>
    </citation>
    <scope>NUCLEOTIDE SEQUENCE</scope>
    <source>
        <strain evidence="1">CBS 207.26</strain>
    </source>
</reference>
<accession>A0A6A6DJ85</accession>
<gene>
    <name evidence="1" type="ORF">K469DRAFT_693945</name>
</gene>
<dbReference type="Proteomes" id="UP000800200">
    <property type="component" value="Unassembled WGS sequence"/>
</dbReference>
<evidence type="ECO:0008006" key="3">
    <source>
        <dbReference type="Google" id="ProtNLM"/>
    </source>
</evidence>
<dbReference type="EMBL" id="ML994665">
    <property type="protein sequence ID" value="KAF2179577.1"/>
    <property type="molecule type" value="Genomic_DNA"/>
</dbReference>
<protein>
    <recommendedName>
        <fullName evidence="3">Heterokaryon incompatibility domain-containing protein</fullName>
    </recommendedName>
</protein>
<evidence type="ECO:0000313" key="2">
    <source>
        <dbReference type="Proteomes" id="UP000800200"/>
    </source>
</evidence>
<keyword evidence="2" id="KW-1185">Reference proteome</keyword>
<dbReference type="AlphaFoldDB" id="A0A6A6DJ85"/>